<feature type="transmembrane region" description="Helical" evidence="9">
    <location>
        <begin position="133"/>
        <end position="152"/>
    </location>
</feature>
<evidence type="ECO:0000256" key="5">
    <source>
        <dbReference type="ARBA" id="ARBA00022692"/>
    </source>
</evidence>
<feature type="transmembrane region" description="Helical" evidence="9">
    <location>
        <begin position="309"/>
        <end position="331"/>
    </location>
</feature>
<feature type="transmembrane region" description="Helical" evidence="9">
    <location>
        <begin position="395"/>
        <end position="420"/>
    </location>
</feature>
<keyword evidence="7 9" id="KW-0472">Membrane</keyword>
<evidence type="ECO:0000256" key="7">
    <source>
        <dbReference type="ARBA" id="ARBA00023136"/>
    </source>
</evidence>
<feature type="transmembrane region" description="Helical" evidence="9">
    <location>
        <begin position="93"/>
        <end position="113"/>
    </location>
</feature>
<evidence type="ECO:0000256" key="2">
    <source>
        <dbReference type="ARBA" id="ARBA00005658"/>
    </source>
</evidence>
<organism evidence="10 11">
    <name type="scientific">Micrococcus terreus</name>
    <dbReference type="NCBI Taxonomy" id="574650"/>
    <lineage>
        <taxon>Bacteria</taxon>
        <taxon>Bacillati</taxon>
        <taxon>Actinomycetota</taxon>
        <taxon>Actinomycetes</taxon>
        <taxon>Micrococcales</taxon>
        <taxon>Micrococcaceae</taxon>
        <taxon>Micrococcus</taxon>
    </lineage>
</organism>
<comment type="subcellular location">
    <subcellularLocation>
        <location evidence="1">Cell membrane</location>
        <topology evidence="1">Multi-pass membrane protein</topology>
    </subcellularLocation>
</comment>
<reference evidence="10 11" key="1">
    <citation type="submission" date="2016-10" db="EMBL/GenBank/DDBJ databases">
        <authorList>
            <person name="de Groot N.N."/>
        </authorList>
    </citation>
    <scope>NUCLEOTIDE SEQUENCE [LARGE SCALE GENOMIC DNA]</scope>
    <source>
        <strain evidence="10 11">CGMCC 1.7054</strain>
    </source>
</reference>
<feature type="transmembrane region" description="Helical" evidence="9">
    <location>
        <begin position="519"/>
        <end position="539"/>
    </location>
</feature>
<feature type="region of interest" description="Disordered" evidence="8">
    <location>
        <begin position="601"/>
        <end position="665"/>
    </location>
</feature>
<feature type="transmembrane region" description="Helical" evidence="9">
    <location>
        <begin position="447"/>
        <end position="467"/>
    </location>
</feature>
<evidence type="ECO:0000256" key="4">
    <source>
        <dbReference type="ARBA" id="ARBA00022475"/>
    </source>
</evidence>
<dbReference type="AlphaFoldDB" id="A0A1I7MJN2"/>
<feature type="transmembrane region" description="Helical" evidence="9">
    <location>
        <begin position="55"/>
        <end position="73"/>
    </location>
</feature>
<dbReference type="RefSeq" id="WP_091695862.1">
    <property type="nucleotide sequence ID" value="NZ_FPCG01000003.1"/>
</dbReference>
<name>A0A1I7MJN2_9MICC</name>
<dbReference type="Proteomes" id="UP000198881">
    <property type="component" value="Unassembled WGS sequence"/>
</dbReference>
<feature type="region of interest" description="Disordered" evidence="8">
    <location>
        <begin position="1"/>
        <end position="36"/>
    </location>
</feature>
<evidence type="ECO:0000313" key="11">
    <source>
        <dbReference type="Proteomes" id="UP000198881"/>
    </source>
</evidence>
<feature type="transmembrane region" description="Helical" evidence="9">
    <location>
        <begin position="235"/>
        <end position="257"/>
    </location>
</feature>
<dbReference type="GO" id="GO:0005886">
    <property type="term" value="C:plasma membrane"/>
    <property type="evidence" value="ECO:0007669"/>
    <property type="project" value="UniProtKB-SubCell"/>
</dbReference>
<dbReference type="GO" id="GO:0022857">
    <property type="term" value="F:transmembrane transporter activity"/>
    <property type="evidence" value="ECO:0007669"/>
    <property type="project" value="InterPro"/>
</dbReference>
<dbReference type="EMBL" id="FPCG01000003">
    <property type="protein sequence ID" value="SFV22148.1"/>
    <property type="molecule type" value="Genomic_DNA"/>
</dbReference>
<comment type="similarity">
    <text evidence="2">Belongs to the BCCT transporter (TC 2.A.15) family.</text>
</comment>
<sequence length="665" mass="71303">MSSTPASRTESTESSPQGSTAATQSTPEYPHDIHPGLVPGISVEESRHRFGLDKIVFGITAVLIVAFVTWGVSNPGSVGEVSSTAFSWAMTNMGWLLNAAAIVSLGVMVYIGFSRFGRIRLGKDDEQPEFSRFSWVAMMFGAGIGVGIFFFGPSEPLSHYLSPPPHTVEAASTPALHMAMAQSHYHWGLHAWAMYALVGGSIAYASYRRGRVPLLSSVFRTLFGQRQTEGFAGRLVDIFAIIATLFGTAASLGLAAIQIGQGVEIISGAGPLGNQGLIIILAVLTAAFIVSAVSGVARGIRYLSTTNIVLTLGLILFVFIAGPTLFLLNLIPSGVMEYADEFFSMMGKSLSWGAGTVEFQSWWTAFYWAWWIAWTPFVGIFLARISRGRTLREFVLVVMAVPTAILIFAFTVLGGAAIWMNRQGVPGTEGKATAESLLFTVFENLPLAQFTPFVVIVVLSIFFITSADSASVVMGTLSSKGDPSPKKLVVVFWGLCMMGIAVVMLLTGGETALTGLQNLTILIALPFAIILLLMAVAFLQDLRTDPAAIRNDYAESAVQNAVRRGIEEHGDEFELAVQQAPEGRGAGADFDSTAEEVTEWYQRTDEEGQPVDYDYETGTYADGWTPDTESGAESSKTDQAFPDDGRSGPADVAPGRVPGDQAPRA</sequence>
<keyword evidence="6 9" id="KW-1133">Transmembrane helix</keyword>
<evidence type="ECO:0000256" key="3">
    <source>
        <dbReference type="ARBA" id="ARBA00022448"/>
    </source>
</evidence>
<evidence type="ECO:0000256" key="8">
    <source>
        <dbReference type="SAM" id="MobiDB-lite"/>
    </source>
</evidence>
<keyword evidence="4" id="KW-1003">Cell membrane</keyword>
<feature type="compositionally biased region" description="Polar residues" evidence="8">
    <location>
        <begin position="627"/>
        <end position="638"/>
    </location>
</feature>
<dbReference type="PANTHER" id="PTHR30047:SF7">
    <property type="entry name" value="HIGH-AFFINITY CHOLINE TRANSPORT PROTEIN"/>
    <property type="match status" value="1"/>
</dbReference>
<proteinExistence type="inferred from homology"/>
<gene>
    <name evidence="10" type="ORF">SAMN04487966_103227</name>
</gene>
<evidence type="ECO:0000256" key="1">
    <source>
        <dbReference type="ARBA" id="ARBA00004651"/>
    </source>
</evidence>
<protein>
    <submittedName>
        <fullName evidence="10">Choline/carnitine/betaine transport</fullName>
    </submittedName>
</protein>
<keyword evidence="11" id="KW-1185">Reference proteome</keyword>
<keyword evidence="3" id="KW-0813">Transport</keyword>
<keyword evidence="5 9" id="KW-0812">Transmembrane</keyword>
<evidence type="ECO:0000256" key="9">
    <source>
        <dbReference type="SAM" id="Phobius"/>
    </source>
</evidence>
<dbReference type="Pfam" id="PF02028">
    <property type="entry name" value="BCCT"/>
    <property type="match status" value="1"/>
</dbReference>
<dbReference type="InterPro" id="IPR000060">
    <property type="entry name" value="BCCT_transptr"/>
</dbReference>
<feature type="compositionally biased region" description="Polar residues" evidence="8">
    <location>
        <begin position="1"/>
        <end position="27"/>
    </location>
</feature>
<dbReference type="PANTHER" id="PTHR30047">
    <property type="entry name" value="HIGH-AFFINITY CHOLINE TRANSPORT PROTEIN-RELATED"/>
    <property type="match status" value="1"/>
</dbReference>
<feature type="transmembrane region" description="Helical" evidence="9">
    <location>
        <begin position="488"/>
        <end position="507"/>
    </location>
</feature>
<feature type="transmembrane region" description="Helical" evidence="9">
    <location>
        <begin position="277"/>
        <end position="297"/>
    </location>
</feature>
<dbReference type="NCBIfam" id="TIGR00842">
    <property type="entry name" value="bcct"/>
    <property type="match status" value="1"/>
</dbReference>
<accession>A0A1I7MJN2</accession>
<feature type="transmembrane region" description="Helical" evidence="9">
    <location>
        <begin position="365"/>
        <end position="383"/>
    </location>
</feature>
<evidence type="ECO:0000313" key="10">
    <source>
        <dbReference type="EMBL" id="SFV22148.1"/>
    </source>
</evidence>
<evidence type="ECO:0000256" key="6">
    <source>
        <dbReference type="ARBA" id="ARBA00022989"/>
    </source>
</evidence>
<feature type="transmembrane region" description="Helical" evidence="9">
    <location>
        <begin position="187"/>
        <end position="207"/>
    </location>
</feature>
<dbReference type="OrthoDB" id="9775735at2"/>